<dbReference type="AlphaFoldDB" id="A0A858PYY2"/>
<dbReference type="PANTHER" id="PTHR46230:SF7">
    <property type="entry name" value="BOLA-LIKE PROTEIN 1"/>
    <property type="match status" value="1"/>
</dbReference>
<evidence type="ECO:0008006" key="5">
    <source>
        <dbReference type="Google" id="ProtNLM"/>
    </source>
</evidence>
<reference evidence="3 4" key="1">
    <citation type="journal article" date="2020" name="Pathogens">
        <title>First Whole Genome Sequence of Anaplasma platys, an Obligate Intracellular Rickettsial Pathogen of Dogs.</title>
        <authorList>
            <person name="Llanes A."/>
            <person name="Rajeev S."/>
        </authorList>
    </citation>
    <scope>NUCLEOTIDE SEQUENCE [LARGE SCALE GENOMIC DNA]</scope>
    <source>
        <strain evidence="3 4">S3</strain>
    </source>
</reference>
<protein>
    <recommendedName>
        <fullName evidence="5">BolA family transcriptional regulator</fullName>
    </recommendedName>
</protein>
<keyword evidence="4" id="KW-1185">Reference proteome</keyword>
<dbReference type="Gene3D" id="3.10.20.90">
    <property type="entry name" value="Phosphatidylinositol 3-kinase Catalytic Subunit, Chain A, domain 1"/>
    <property type="match status" value="1"/>
</dbReference>
<evidence type="ECO:0000313" key="3">
    <source>
        <dbReference type="EMBL" id="QJC27772.1"/>
    </source>
</evidence>
<dbReference type="Proteomes" id="UP000500930">
    <property type="component" value="Chromosome"/>
</dbReference>
<feature type="compositionally biased region" description="Polar residues" evidence="2">
    <location>
        <begin position="10"/>
        <end position="19"/>
    </location>
</feature>
<sequence length="122" mass="13474">MHSDERSKFAITNNNSAHTSAPDLADKKHVTYTRLAAVIEEKVISHLGEANIKISNESAHHATHLASANYLVSHLKVTVVSSHFDGMSRLNRHKLLNKILEEEFNTVHSIALSLLTPAETLS</sequence>
<gene>
    <name evidence="3" type="ORF">ANPL_03605</name>
</gene>
<proteinExistence type="inferred from homology"/>
<dbReference type="RefSeq" id="WP_169193380.1">
    <property type="nucleotide sequence ID" value="NZ_CP046391.1"/>
</dbReference>
<feature type="region of interest" description="Disordered" evidence="2">
    <location>
        <begin position="1"/>
        <end position="22"/>
    </location>
</feature>
<dbReference type="EMBL" id="CP046391">
    <property type="protein sequence ID" value="QJC27772.1"/>
    <property type="molecule type" value="Genomic_DNA"/>
</dbReference>
<dbReference type="GO" id="GO:0016226">
    <property type="term" value="P:iron-sulfur cluster assembly"/>
    <property type="evidence" value="ECO:0007669"/>
    <property type="project" value="TreeGrafter"/>
</dbReference>
<dbReference type="InterPro" id="IPR036065">
    <property type="entry name" value="BolA-like_sf"/>
</dbReference>
<evidence type="ECO:0000256" key="2">
    <source>
        <dbReference type="SAM" id="MobiDB-lite"/>
    </source>
</evidence>
<dbReference type="Pfam" id="PF01722">
    <property type="entry name" value="BolA"/>
    <property type="match status" value="1"/>
</dbReference>
<dbReference type="SUPFAM" id="SSF82657">
    <property type="entry name" value="BolA-like"/>
    <property type="match status" value="1"/>
</dbReference>
<evidence type="ECO:0000256" key="1">
    <source>
        <dbReference type="RuleBase" id="RU003860"/>
    </source>
</evidence>
<name>A0A858PYY2_9RICK</name>
<dbReference type="InterPro" id="IPR002634">
    <property type="entry name" value="BolA"/>
</dbReference>
<dbReference type="PANTHER" id="PTHR46230">
    <property type="match status" value="1"/>
</dbReference>
<organism evidence="3 4">
    <name type="scientific">Anaplasma platys</name>
    <dbReference type="NCBI Taxonomy" id="949"/>
    <lineage>
        <taxon>Bacteria</taxon>
        <taxon>Pseudomonadati</taxon>
        <taxon>Pseudomonadota</taxon>
        <taxon>Alphaproteobacteria</taxon>
        <taxon>Rickettsiales</taxon>
        <taxon>Anaplasmataceae</taxon>
        <taxon>Anaplasma</taxon>
    </lineage>
</organism>
<dbReference type="KEGG" id="aplt:ANPL_03605"/>
<evidence type="ECO:0000313" key="4">
    <source>
        <dbReference type="Proteomes" id="UP000500930"/>
    </source>
</evidence>
<comment type="similarity">
    <text evidence="1">Belongs to the BolA/IbaG family.</text>
</comment>
<accession>A0A858PYY2</accession>